<dbReference type="PANTHER" id="PTHR10826">
    <property type="entry name" value="COMPLEMENT COMPONENT 1"/>
    <property type="match status" value="1"/>
</dbReference>
<evidence type="ECO:0000313" key="2">
    <source>
        <dbReference type="EMBL" id="KAL3839485.1"/>
    </source>
</evidence>
<dbReference type="AlphaFoldDB" id="A0ABD3TT75"/>
<proteinExistence type="predicted"/>
<dbReference type="Proteomes" id="UP001634393">
    <property type="component" value="Unassembled WGS sequence"/>
</dbReference>
<reference evidence="2 3" key="1">
    <citation type="submission" date="2024-12" db="EMBL/GenBank/DDBJ databases">
        <title>The unique morphological basis and parallel evolutionary history of personate flowers in Penstemon.</title>
        <authorList>
            <person name="Depatie T.H."/>
            <person name="Wessinger C.A."/>
        </authorList>
    </citation>
    <scope>NUCLEOTIDE SEQUENCE [LARGE SCALE GENOMIC DNA]</scope>
    <source>
        <strain evidence="2">WTNN_2</strain>
        <tissue evidence="2">Leaf</tissue>
    </source>
</reference>
<evidence type="ECO:0000313" key="3">
    <source>
        <dbReference type="Proteomes" id="UP001634393"/>
    </source>
</evidence>
<protein>
    <submittedName>
        <fullName evidence="2">Uncharacterized protein</fullName>
    </submittedName>
</protein>
<gene>
    <name evidence="2" type="ORF">ACJIZ3_024076</name>
</gene>
<keyword evidence="3" id="KW-1185">Reference proteome</keyword>
<feature type="region of interest" description="Disordered" evidence="1">
    <location>
        <begin position="117"/>
        <end position="150"/>
    </location>
</feature>
<dbReference type="PANTHER" id="PTHR10826:SF41">
    <property type="entry name" value="MITOCHONDRIAL GLYCOPROTEIN FAMILY PROTEIN"/>
    <property type="match status" value="1"/>
</dbReference>
<evidence type="ECO:0000256" key="1">
    <source>
        <dbReference type="SAM" id="MobiDB-lite"/>
    </source>
</evidence>
<dbReference type="Pfam" id="PF02330">
    <property type="entry name" value="MAM33"/>
    <property type="match status" value="2"/>
</dbReference>
<comment type="caution">
    <text evidence="2">The sequence shown here is derived from an EMBL/GenBank/DDBJ whole genome shotgun (WGS) entry which is preliminary data.</text>
</comment>
<accession>A0ABD3TT75</accession>
<dbReference type="EMBL" id="JBJXBP010000003">
    <property type="protein sequence ID" value="KAL3839485.1"/>
    <property type="molecule type" value="Genomic_DNA"/>
</dbReference>
<dbReference type="Gene3D" id="3.10.280.10">
    <property type="entry name" value="Mitochondrial glycoprotein"/>
    <property type="match status" value="2"/>
</dbReference>
<name>A0ABD3TT75_9LAMI</name>
<dbReference type="InterPro" id="IPR003428">
    <property type="entry name" value="MAM33"/>
</dbReference>
<feature type="compositionally biased region" description="Acidic residues" evidence="1">
    <location>
        <begin position="345"/>
        <end position="360"/>
    </location>
</feature>
<feature type="compositionally biased region" description="Acidic residues" evidence="1">
    <location>
        <begin position="123"/>
        <end position="146"/>
    </location>
</feature>
<dbReference type="SUPFAM" id="SSF54529">
    <property type="entry name" value="Mitochondrial glycoprotein MAM33-like"/>
    <property type="match status" value="2"/>
</dbReference>
<feature type="region of interest" description="Disordered" evidence="1">
    <location>
        <begin position="339"/>
        <end position="366"/>
    </location>
</feature>
<sequence length="472" mass="53966">MAMSSVIRKASPTVVPLALRAISSPRINLTGSFPSEKEASFLSNQFSSAVAVDNNNVHDKKFLKVLISEINLAKRLDSEKRVLQTPNDFPFTIEDDPCSNSITLERMLHGEQIKVVVNMPNKEDEDEEEESSDDESTMTSDEEEEEKSITTLPMHLEFSKENGDSLEFKILASPDEITIKKMWKFKNIYSSYKYMEGPKFETLASDMQYCLKKFIRTKGIDKNNVEFLCKYMVEKSKPSPTVVPLALRAISSPRINLTGSFPSEKEASFLSNQFSSAAAVDGNNVHDKKFLKVLIPEINSEKKVLQTPNDFPFTIKDNPRSDSIALERMLHGEKIEVVVNMPNKEDEDEDEEESSSDDESTMTSENSITTLPMSLKFSKENGESLKFKILASSDEITIKKMWKYKRSYSSYEYMEGPKFETLASDVQYCLKKFIRTRGIDKNNVEFLYKYMVEKSKRNDMLWNLDGRTREVC</sequence>
<dbReference type="InterPro" id="IPR036561">
    <property type="entry name" value="MAM33_sf"/>
</dbReference>
<organism evidence="2 3">
    <name type="scientific">Penstemon smallii</name>
    <dbReference type="NCBI Taxonomy" id="265156"/>
    <lineage>
        <taxon>Eukaryota</taxon>
        <taxon>Viridiplantae</taxon>
        <taxon>Streptophyta</taxon>
        <taxon>Embryophyta</taxon>
        <taxon>Tracheophyta</taxon>
        <taxon>Spermatophyta</taxon>
        <taxon>Magnoliopsida</taxon>
        <taxon>eudicotyledons</taxon>
        <taxon>Gunneridae</taxon>
        <taxon>Pentapetalae</taxon>
        <taxon>asterids</taxon>
        <taxon>lamiids</taxon>
        <taxon>Lamiales</taxon>
        <taxon>Plantaginaceae</taxon>
        <taxon>Cheloneae</taxon>
        <taxon>Penstemon</taxon>
    </lineage>
</organism>